<comment type="caution">
    <text evidence="14">The sequence shown here is derived from an EMBL/GenBank/DDBJ whole genome shotgun (WGS) entry which is preliminary data.</text>
</comment>
<organism evidence="14 15">
    <name type="scientific">Lomentospora prolificans</name>
    <dbReference type="NCBI Taxonomy" id="41688"/>
    <lineage>
        <taxon>Eukaryota</taxon>
        <taxon>Fungi</taxon>
        <taxon>Dikarya</taxon>
        <taxon>Ascomycota</taxon>
        <taxon>Pezizomycotina</taxon>
        <taxon>Sordariomycetes</taxon>
        <taxon>Hypocreomycetidae</taxon>
        <taxon>Microascales</taxon>
        <taxon>Microascaceae</taxon>
        <taxon>Lomentospora</taxon>
    </lineage>
</organism>
<dbReference type="OrthoDB" id="1470350at2759"/>
<evidence type="ECO:0000256" key="12">
    <source>
        <dbReference type="RuleBase" id="RU000461"/>
    </source>
</evidence>
<evidence type="ECO:0000313" key="14">
    <source>
        <dbReference type="EMBL" id="PKS06368.1"/>
    </source>
</evidence>
<gene>
    <name evidence="14" type="ORF">jhhlp_007116</name>
</gene>
<evidence type="ECO:0000256" key="5">
    <source>
        <dbReference type="ARBA" id="ARBA00022723"/>
    </source>
</evidence>
<evidence type="ECO:0000256" key="8">
    <source>
        <dbReference type="ARBA" id="ARBA00023004"/>
    </source>
</evidence>
<keyword evidence="15" id="KW-1185">Reference proteome</keyword>
<keyword evidence="11 12" id="KW-0349">Heme</keyword>
<name>A0A2N3N1Q7_9PEZI</name>
<evidence type="ECO:0000256" key="6">
    <source>
        <dbReference type="ARBA" id="ARBA00022989"/>
    </source>
</evidence>
<dbReference type="GO" id="GO:0004497">
    <property type="term" value="F:monooxygenase activity"/>
    <property type="evidence" value="ECO:0007669"/>
    <property type="project" value="UniProtKB-KW"/>
</dbReference>
<keyword evidence="7 12" id="KW-0560">Oxidoreductase</keyword>
<comment type="cofactor">
    <cofactor evidence="1 11">
        <name>heme</name>
        <dbReference type="ChEBI" id="CHEBI:30413"/>
    </cofactor>
</comment>
<keyword evidence="9 12" id="KW-0503">Monooxygenase</keyword>
<protein>
    <submittedName>
        <fullName evidence="14">Uncharacterized protein</fullName>
    </submittedName>
</protein>
<dbReference type="InterPro" id="IPR047146">
    <property type="entry name" value="Cyt_P450_E_CYP52_fungi"/>
</dbReference>
<dbReference type="GO" id="GO:0016705">
    <property type="term" value="F:oxidoreductase activity, acting on paired donors, with incorporation or reduction of molecular oxygen"/>
    <property type="evidence" value="ECO:0007669"/>
    <property type="project" value="InterPro"/>
</dbReference>
<evidence type="ECO:0000256" key="13">
    <source>
        <dbReference type="SAM" id="Phobius"/>
    </source>
</evidence>
<sequence length="539" mass="60553">MGLVEELIGHVSAKSIAVFVAASCTIYIVLVNVDRRRRRRRLGARPPKAKYWIPFGIDFIYRGIRDNRRNQNMQNWLNQFSKIGGYTGEANVAGHSIIFTAEPDNIKALLSTQFADYGKGADFHADFRDFLGDSIFATDGELWHSSRQLVRPQFIKDRVSDLHCFEDHTQSLFKAIANGGPLDGGAQFVDLEAGDGRKVDVSDLFYRLALDVSTDFLFGYSVDTLFSPTEPFADAFDEVQRIQGLIARAKGMTWIIPRKTFWSGLKTIDTFVNQYIDRALSLTPDELASKTKSDKGYTFLHAVAGFTRDRKVLRDQIVALLLAGRDTTASTLSFALFELSRNPDIVARLRREILATVGPDRCPSYRDLKNMPYLKAVVNETLRLYPVVPFNVRVALRDTTLPRGGGPDGLAPVAVLKNTSIAYSTLIMQRRADIYPPVSETFADPALFSPERWEHWHPKGHEYVPFNAGPRICVGQQFALTEMTYVICRMFQKYERVEGFTKAPPVGDMSLKTDLTLKPGDPVIVAFWEAKKDGVSEKA</sequence>
<dbReference type="GO" id="GO:0020037">
    <property type="term" value="F:heme binding"/>
    <property type="evidence" value="ECO:0007669"/>
    <property type="project" value="InterPro"/>
</dbReference>
<dbReference type="PROSITE" id="PS00086">
    <property type="entry name" value="CYTOCHROME_P450"/>
    <property type="match status" value="1"/>
</dbReference>
<evidence type="ECO:0000256" key="3">
    <source>
        <dbReference type="ARBA" id="ARBA00010617"/>
    </source>
</evidence>
<evidence type="ECO:0000313" key="15">
    <source>
        <dbReference type="Proteomes" id="UP000233524"/>
    </source>
</evidence>
<evidence type="ECO:0000256" key="2">
    <source>
        <dbReference type="ARBA" id="ARBA00004167"/>
    </source>
</evidence>
<evidence type="ECO:0000256" key="1">
    <source>
        <dbReference type="ARBA" id="ARBA00001971"/>
    </source>
</evidence>
<dbReference type="PRINTS" id="PR00463">
    <property type="entry name" value="EP450I"/>
</dbReference>
<keyword evidence="8 11" id="KW-0408">Iron</keyword>
<comment type="subcellular location">
    <subcellularLocation>
        <location evidence="2">Membrane</location>
        <topology evidence="2">Single-pass membrane protein</topology>
    </subcellularLocation>
</comment>
<accession>A0A2N3N1Q7</accession>
<dbReference type="InterPro" id="IPR036396">
    <property type="entry name" value="Cyt_P450_sf"/>
</dbReference>
<keyword evidence="6 13" id="KW-1133">Transmembrane helix</keyword>
<keyword evidence="10 13" id="KW-0472">Membrane</keyword>
<dbReference type="PANTHER" id="PTHR24287">
    <property type="entry name" value="P450, PUTATIVE (EUROFUNG)-RELATED"/>
    <property type="match status" value="1"/>
</dbReference>
<dbReference type="CDD" id="cd11063">
    <property type="entry name" value="CYP52"/>
    <property type="match status" value="1"/>
</dbReference>
<evidence type="ECO:0000256" key="10">
    <source>
        <dbReference type="ARBA" id="ARBA00023136"/>
    </source>
</evidence>
<dbReference type="InterPro" id="IPR002401">
    <property type="entry name" value="Cyt_P450_E_grp-I"/>
</dbReference>
<reference evidence="14 15" key="1">
    <citation type="journal article" date="2017" name="G3 (Bethesda)">
        <title>First Draft Genome Sequence of the Pathogenic Fungus Lomentospora prolificans (Formerly Scedosporium prolificans).</title>
        <authorList>
            <person name="Luo R."/>
            <person name="Zimin A."/>
            <person name="Workman R."/>
            <person name="Fan Y."/>
            <person name="Pertea G."/>
            <person name="Grossman N."/>
            <person name="Wear M.P."/>
            <person name="Jia B."/>
            <person name="Miller H."/>
            <person name="Casadevall A."/>
            <person name="Timp W."/>
            <person name="Zhang S.X."/>
            <person name="Salzberg S.L."/>
        </authorList>
    </citation>
    <scope>NUCLEOTIDE SEQUENCE [LARGE SCALE GENOMIC DNA]</scope>
    <source>
        <strain evidence="14 15">JHH-5317</strain>
    </source>
</reference>
<dbReference type="InterPro" id="IPR001128">
    <property type="entry name" value="Cyt_P450"/>
</dbReference>
<dbReference type="InterPro" id="IPR017972">
    <property type="entry name" value="Cyt_P450_CS"/>
</dbReference>
<proteinExistence type="inferred from homology"/>
<dbReference type="GO" id="GO:0016020">
    <property type="term" value="C:membrane"/>
    <property type="evidence" value="ECO:0007669"/>
    <property type="project" value="UniProtKB-SubCell"/>
</dbReference>
<dbReference type="PANTHER" id="PTHR24287:SF5">
    <property type="entry name" value="P450, PUTATIVE (EUROFUNG)-RELATED"/>
    <property type="match status" value="1"/>
</dbReference>
<keyword evidence="5 11" id="KW-0479">Metal-binding</keyword>
<dbReference type="GO" id="GO:0005506">
    <property type="term" value="F:iron ion binding"/>
    <property type="evidence" value="ECO:0007669"/>
    <property type="project" value="InterPro"/>
</dbReference>
<evidence type="ECO:0000256" key="7">
    <source>
        <dbReference type="ARBA" id="ARBA00023002"/>
    </source>
</evidence>
<keyword evidence="4 13" id="KW-0812">Transmembrane</keyword>
<dbReference type="Proteomes" id="UP000233524">
    <property type="component" value="Unassembled WGS sequence"/>
</dbReference>
<dbReference type="STRING" id="41688.A0A2N3N1Q7"/>
<dbReference type="SUPFAM" id="SSF48264">
    <property type="entry name" value="Cytochrome P450"/>
    <property type="match status" value="1"/>
</dbReference>
<evidence type="ECO:0000256" key="4">
    <source>
        <dbReference type="ARBA" id="ARBA00022692"/>
    </source>
</evidence>
<evidence type="ECO:0000256" key="11">
    <source>
        <dbReference type="PIRSR" id="PIRSR602401-1"/>
    </source>
</evidence>
<dbReference type="InParanoid" id="A0A2N3N1Q7"/>
<feature type="binding site" description="axial binding residue" evidence="11">
    <location>
        <position position="473"/>
    </location>
    <ligand>
        <name>heme</name>
        <dbReference type="ChEBI" id="CHEBI:30413"/>
    </ligand>
    <ligandPart>
        <name>Fe</name>
        <dbReference type="ChEBI" id="CHEBI:18248"/>
    </ligandPart>
</feature>
<dbReference type="Pfam" id="PF00067">
    <property type="entry name" value="p450"/>
    <property type="match status" value="1"/>
</dbReference>
<dbReference type="EMBL" id="NLAX01001034">
    <property type="protein sequence ID" value="PKS06368.1"/>
    <property type="molecule type" value="Genomic_DNA"/>
</dbReference>
<feature type="transmembrane region" description="Helical" evidence="13">
    <location>
        <begin position="12"/>
        <end position="33"/>
    </location>
</feature>
<dbReference type="Gene3D" id="1.10.630.10">
    <property type="entry name" value="Cytochrome P450"/>
    <property type="match status" value="1"/>
</dbReference>
<dbReference type="VEuPathDB" id="FungiDB:jhhlp_007116"/>
<dbReference type="PRINTS" id="PR00385">
    <property type="entry name" value="P450"/>
</dbReference>
<dbReference type="AlphaFoldDB" id="A0A2N3N1Q7"/>
<evidence type="ECO:0000256" key="9">
    <source>
        <dbReference type="ARBA" id="ARBA00023033"/>
    </source>
</evidence>
<comment type="similarity">
    <text evidence="3 12">Belongs to the cytochrome P450 family.</text>
</comment>